<evidence type="ECO:0000313" key="2">
    <source>
        <dbReference type="Proteomes" id="UP001215598"/>
    </source>
</evidence>
<keyword evidence="2" id="KW-1185">Reference proteome</keyword>
<reference evidence="1" key="1">
    <citation type="submission" date="2023-03" db="EMBL/GenBank/DDBJ databases">
        <title>Massive genome expansion in bonnet fungi (Mycena s.s.) driven by repeated elements and novel gene families across ecological guilds.</title>
        <authorList>
            <consortium name="Lawrence Berkeley National Laboratory"/>
            <person name="Harder C.B."/>
            <person name="Miyauchi S."/>
            <person name="Viragh M."/>
            <person name="Kuo A."/>
            <person name="Thoen E."/>
            <person name="Andreopoulos B."/>
            <person name="Lu D."/>
            <person name="Skrede I."/>
            <person name="Drula E."/>
            <person name="Henrissat B."/>
            <person name="Morin E."/>
            <person name="Kohler A."/>
            <person name="Barry K."/>
            <person name="LaButti K."/>
            <person name="Morin E."/>
            <person name="Salamov A."/>
            <person name="Lipzen A."/>
            <person name="Mereny Z."/>
            <person name="Hegedus B."/>
            <person name="Baldrian P."/>
            <person name="Stursova M."/>
            <person name="Weitz H."/>
            <person name="Taylor A."/>
            <person name="Grigoriev I.V."/>
            <person name="Nagy L.G."/>
            <person name="Martin F."/>
            <person name="Kauserud H."/>
        </authorList>
    </citation>
    <scope>NUCLEOTIDE SEQUENCE</scope>
    <source>
        <strain evidence="1">CBHHK182m</strain>
    </source>
</reference>
<dbReference type="AlphaFoldDB" id="A0AAD7HAT7"/>
<dbReference type="Proteomes" id="UP001215598">
    <property type="component" value="Unassembled WGS sequence"/>
</dbReference>
<evidence type="ECO:0000313" key="1">
    <source>
        <dbReference type="EMBL" id="KAJ7716069.1"/>
    </source>
</evidence>
<name>A0AAD7HAT7_9AGAR</name>
<comment type="caution">
    <text evidence="1">The sequence shown here is derived from an EMBL/GenBank/DDBJ whole genome shotgun (WGS) entry which is preliminary data.</text>
</comment>
<sequence>MAQSFLQPSSADYPLAQLSSGDLVSEILQKTINKNLLKNFPLATVSHAMRQSFHLSTAPRKGKDIPKVTLPELILLPWVLAIPALRERFVKMLSIKSTLTGEKLLIKMIEESYPARFFRPPGPLWEFFGRSMWLLPLTFAIWFYELEQIPCKKAQTGVMDHVFKLSTSFTAVGSHATTKNRAQAWRIPGVKAFPSISEQIPSSRKSAEIEPAAAEVKAADPTVEAAKELIDNLFDKISTLLAGSSFSSKDKGIITKILQARRLPLKKDLSDYPNLTLMGPIIECPPTFAGISKGVTVGVRNGEFVLQGQEWRKKSVDLLVLMRNLNGYEDSTSGKSQQLPLIAACDEGLRYKWERWPNQGPASLGRHFFSPIFGLALV</sequence>
<accession>A0AAD7HAT7</accession>
<proteinExistence type="predicted"/>
<gene>
    <name evidence="1" type="ORF">B0H16DRAFT_1476968</name>
</gene>
<dbReference type="EMBL" id="JARKIB010000297">
    <property type="protein sequence ID" value="KAJ7716069.1"/>
    <property type="molecule type" value="Genomic_DNA"/>
</dbReference>
<organism evidence="1 2">
    <name type="scientific">Mycena metata</name>
    <dbReference type="NCBI Taxonomy" id="1033252"/>
    <lineage>
        <taxon>Eukaryota</taxon>
        <taxon>Fungi</taxon>
        <taxon>Dikarya</taxon>
        <taxon>Basidiomycota</taxon>
        <taxon>Agaricomycotina</taxon>
        <taxon>Agaricomycetes</taxon>
        <taxon>Agaricomycetidae</taxon>
        <taxon>Agaricales</taxon>
        <taxon>Marasmiineae</taxon>
        <taxon>Mycenaceae</taxon>
        <taxon>Mycena</taxon>
    </lineage>
</organism>
<protein>
    <submittedName>
        <fullName evidence="1">Uncharacterized protein</fullName>
    </submittedName>
</protein>